<accession>A0A8H3UTT3</accession>
<evidence type="ECO:0000313" key="2">
    <source>
        <dbReference type="EMBL" id="KAE9975186.1"/>
    </source>
</evidence>
<dbReference type="EMBL" id="WNWS01000200">
    <property type="protein sequence ID" value="KAE9975186.1"/>
    <property type="molecule type" value="Genomic_DNA"/>
</dbReference>
<reference evidence="2 3" key="1">
    <citation type="submission" date="2018-12" db="EMBL/GenBank/DDBJ databases">
        <title>Venturia inaequalis Genome Resource.</title>
        <authorList>
            <person name="Lichtner F.J."/>
        </authorList>
    </citation>
    <scope>NUCLEOTIDE SEQUENCE [LARGE SCALE GENOMIC DNA]</scope>
    <source>
        <strain evidence="2 3">120213</strain>
    </source>
</reference>
<name>A0A8H3UTT3_VENIN</name>
<organism evidence="2 3">
    <name type="scientific">Venturia inaequalis</name>
    <name type="common">Apple scab fungus</name>
    <dbReference type="NCBI Taxonomy" id="5025"/>
    <lineage>
        <taxon>Eukaryota</taxon>
        <taxon>Fungi</taxon>
        <taxon>Dikarya</taxon>
        <taxon>Ascomycota</taxon>
        <taxon>Pezizomycotina</taxon>
        <taxon>Dothideomycetes</taxon>
        <taxon>Pleosporomycetidae</taxon>
        <taxon>Venturiales</taxon>
        <taxon>Venturiaceae</taxon>
        <taxon>Venturia</taxon>
    </lineage>
</organism>
<gene>
    <name evidence="2" type="ORF">EG328_003410</name>
</gene>
<dbReference type="Proteomes" id="UP000447873">
    <property type="component" value="Unassembled WGS sequence"/>
</dbReference>
<comment type="caution">
    <text evidence="2">The sequence shown here is derived from an EMBL/GenBank/DDBJ whole genome shotgun (WGS) entry which is preliminary data.</text>
</comment>
<proteinExistence type="predicted"/>
<sequence>MSISSQLPKDYFSPESSPEPPEPTLQSLQKAVKKIQLQLSQNLVLRPYPTRSPSPEPGQKRWGYTARQRRVLQLDSNEALIDRGELQLRQFIVELITEVDWLVEKVLELEGKERSGKEETEL</sequence>
<protein>
    <submittedName>
        <fullName evidence="2">Uncharacterized protein</fullName>
    </submittedName>
</protein>
<evidence type="ECO:0000313" key="3">
    <source>
        <dbReference type="Proteomes" id="UP000447873"/>
    </source>
</evidence>
<feature type="region of interest" description="Disordered" evidence="1">
    <location>
        <begin position="1"/>
        <end position="28"/>
    </location>
</feature>
<dbReference type="AlphaFoldDB" id="A0A8H3UTT3"/>
<evidence type="ECO:0000256" key="1">
    <source>
        <dbReference type="SAM" id="MobiDB-lite"/>
    </source>
</evidence>